<evidence type="ECO:0000256" key="1">
    <source>
        <dbReference type="ARBA" id="ARBA00008791"/>
    </source>
</evidence>
<dbReference type="RefSeq" id="WP_185088646.1">
    <property type="nucleotide sequence ID" value="NZ_JACHJB010000003.1"/>
</dbReference>
<feature type="domain" description="UspA" evidence="2">
    <location>
        <begin position="1"/>
        <end position="140"/>
    </location>
</feature>
<sequence>MTGPIVVGFDGSESSLRAVGWAGQEAALRGAPLRIVHAMARWTPDALLVPEPAGWEVEAEAAAREQLEQVASQARTDRPGVPVTTEVVPSGAAEGLLQAAEGAQLLVVGNRGHGGFAELLLGSVSRRVAARATCPVAVVRQPLGADLGVVVVGVTGLPGQEALLDFAFREAALRDVVLRAVHAWTHPGTVTPWVVEPVVHDVEAVGQDEALLLAQALAGWREKFPDVEVVQRVVHKQPAEALVDASEEADLVVVGASHRMARALPGLGGTAHAVLHHARAPVIVVRR</sequence>
<evidence type="ECO:0000313" key="3">
    <source>
        <dbReference type="EMBL" id="MBB6350945.1"/>
    </source>
</evidence>
<accession>A0A7X0F2Q5</accession>
<reference evidence="3 4" key="1">
    <citation type="submission" date="2020-08" db="EMBL/GenBank/DDBJ databases">
        <title>Sequencing the genomes of 1000 actinobacteria strains.</title>
        <authorList>
            <person name="Klenk H.-P."/>
        </authorList>
    </citation>
    <scope>NUCLEOTIDE SEQUENCE [LARGE SCALE GENOMIC DNA]</scope>
    <source>
        <strain evidence="3 4">DSM 45913</strain>
    </source>
</reference>
<dbReference type="PANTHER" id="PTHR46268">
    <property type="entry name" value="STRESS RESPONSE PROTEIN NHAX"/>
    <property type="match status" value="1"/>
</dbReference>
<dbReference type="EMBL" id="JACHJB010000003">
    <property type="protein sequence ID" value="MBB6350945.1"/>
    <property type="molecule type" value="Genomic_DNA"/>
</dbReference>
<dbReference type="InterPro" id="IPR014729">
    <property type="entry name" value="Rossmann-like_a/b/a_fold"/>
</dbReference>
<dbReference type="AlphaFoldDB" id="A0A7X0F2Q5"/>
<evidence type="ECO:0000259" key="2">
    <source>
        <dbReference type="Pfam" id="PF00582"/>
    </source>
</evidence>
<name>A0A7X0F2Q5_9ACTN</name>
<dbReference type="Gene3D" id="3.40.50.620">
    <property type="entry name" value="HUPs"/>
    <property type="match status" value="2"/>
</dbReference>
<protein>
    <submittedName>
        <fullName evidence="3">Nucleotide-binding universal stress UspA family protein</fullName>
    </submittedName>
</protein>
<feature type="domain" description="UspA" evidence="2">
    <location>
        <begin position="150"/>
        <end position="286"/>
    </location>
</feature>
<dbReference type="Proteomes" id="UP000583800">
    <property type="component" value="Unassembled WGS sequence"/>
</dbReference>
<comment type="similarity">
    <text evidence="1">Belongs to the universal stress protein A family.</text>
</comment>
<proteinExistence type="inferred from homology"/>
<comment type="caution">
    <text evidence="3">The sequence shown here is derived from an EMBL/GenBank/DDBJ whole genome shotgun (WGS) entry which is preliminary data.</text>
</comment>
<organism evidence="3 4">
    <name type="scientific">Nonomuraea muscovyensis</name>
    <dbReference type="NCBI Taxonomy" id="1124761"/>
    <lineage>
        <taxon>Bacteria</taxon>
        <taxon>Bacillati</taxon>
        <taxon>Actinomycetota</taxon>
        <taxon>Actinomycetes</taxon>
        <taxon>Streptosporangiales</taxon>
        <taxon>Streptosporangiaceae</taxon>
        <taxon>Nonomuraea</taxon>
    </lineage>
</organism>
<dbReference type="InterPro" id="IPR006016">
    <property type="entry name" value="UspA"/>
</dbReference>
<dbReference type="Pfam" id="PF00582">
    <property type="entry name" value="Usp"/>
    <property type="match status" value="2"/>
</dbReference>
<dbReference type="PRINTS" id="PR01438">
    <property type="entry name" value="UNVRSLSTRESS"/>
</dbReference>
<gene>
    <name evidence="3" type="ORF">FHU36_007517</name>
</gene>
<dbReference type="PANTHER" id="PTHR46268:SF6">
    <property type="entry name" value="UNIVERSAL STRESS PROTEIN UP12"/>
    <property type="match status" value="1"/>
</dbReference>
<keyword evidence="4" id="KW-1185">Reference proteome</keyword>
<evidence type="ECO:0000313" key="4">
    <source>
        <dbReference type="Proteomes" id="UP000583800"/>
    </source>
</evidence>
<dbReference type="InterPro" id="IPR006015">
    <property type="entry name" value="Universal_stress_UspA"/>
</dbReference>
<dbReference type="SUPFAM" id="SSF52402">
    <property type="entry name" value="Adenine nucleotide alpha hydrolases-like"/>
    <property type="match status" value="2"/>
</dbReference>